<dbReference type="KEGG" id="amus:LMH87_000095"/>
<gene>
    <name evidence="1" type="ORF">LMH87_000095</name>
</gene>
<dbReference type="EMBL" id="JAJHUN010000007">
    <property type="protein sequence ID" value="KAJ4154819.1"/>
    <property type="molecule type" value="Genomic_DNA"/>
</dbReference>
<dbReference type="AlphaFoldDB" id="A0A9W8UN98"/>
<reference evidence="1" key="1">
    <citation type="journal article" date="2023" name="Access Microbiol">
        <title>De-novo genome assembly for Akanthomyces muscarius, a biocontrol agent of insect agricultural pests.</title>
        <authorList>
            <person name="Erdos Z."/>
            <person name="Studholme D.J."/>
            <person name="Raymond B."/>
            <person name="Sharma M."/>
        </authorList>
    </citation>
    <scope>NUCLEOTIDE SEQUENCE</scope>
    <source>
        <strain evidence="1">Ve6</strain>
    </source>
</reference>
<proteinExistence type="predicted"/>
<dbReference type="Proteomes" id="UP001144673">
    <property type="component" value="Chromosome 6"/>
</dbReference>
<evidence type="ECO:0000313" key="2">
    <source>
        <dbReference type="Proteomes" id="UP001144673"/>
    </source>
</evidence>
<organism evidence="1 2">
    <name type="scientific">Akanthomyces muscarius</name>
    <name type="common">Entomopathogenic fungus</name>
    <name type="synonym">Lecanicillium muscarium</name>
    <dbReference type="NCBI Taxonomy" id="2231603"/>
    <lineage>
        <taxon>Eukaryota</taxon>
        <taxon>Fungi</taxon>
        <taxon>Dikarya</taxon>
        <taxon>Ascomycota</taxon>
        <taxon>Pezizomycotina</taxon>
        <taxon>Sordariomycetes</taxon>
        <taxon>Hypocreomycetidae</taxon>
        <taxon>Hypocreales</taxon>
        <taxon>Cordycipitaceae</taxon>
        <taxon>Akanthomyces</taxon>
    </lineage>
</organism>
<dbReference type="GeneID" id="80887254"/>
<dbReference type="RefSeq" id="XP_056054943.1">
    <property type="nucleotide sequence ID" value="XM_056197946.1"/>
</dbReference>
<evidence type="ECO:0000313" key="1">
    <source>
        <dbReference type="EMBL" id="KAJ4154819.1"/>
    </source>
</evidence>
<keyword evidence="2" id="KW-1185">Reference proteome</keyword>
<accession>A0A9W8UN98</accession>
<comment type="caution">
    <text evidence="1">The sequence shown here is derived from an EMBL/GenBank/DDBJ whole genome shotgun (WGS) entry which is preliminary data.</text>
</comment>
<sequence length="97" mass="10573">MLEKLSRVTRVAPVGLMMALDVILAETVVSESKASRATAPTTLRNLDLAYSSACLLASRLGPFDLWVFYEKSFRVAYAQGRPTRNAFATAAQSMTPC</sequence>
<name>A0A9W8UN98_AKAMU</name>
<protein>
    <submittedName>
        <fullName evidence="1">Uncharacterized protein</fullName>
    </submittedName>
</protein>